<dbReference type="GO" id="GO:0005615">
    <property type="term" value="C:extracellular space"/>
    <property type="evidence" value="ECO:0007669"/>
    <property type="project" value="TreeGrafter"/>
</dbReference>
<accession>A0AAN9GCT5</accession>
<evidence type="ECO:0000259" key="2">
    <source>
        <dbReference type="PROSITE" id="PS50213"/>
    </source>
</evidence>
<dbReference type="FunFam" id="2.30.180.10:FF:000032">
    <property type="entry name" value="Fasciclin domain-containing protein, putative"/>
    <property type="match status" value="1"/>
</dbReference>
<evidence type="ECO:0000256" key="1">
    <source>
        <dbReference type="SAM" id="SignalP"/>
    </source>
</evidence>
<keyword evidence="1" id="KW-0732">Signal</keyword>
<dbReference type="Pfam" id="PF02469">
    <property type="entry name" value="Fasciclin"/>
    <property type="match status" value="2"/>
</dbReference>
<gene>
    <name evidence="3" type="ORF">V1264_020963</name>
</gene>
<proteinExistence type="predicted"/>
<dbReference type="Gene3D" id="2.30.180.10">
    <property type="entry name" value="FAS1 domain"/>
    <property type="match status" value="2"/>
</dbReference>
<feature type="domain" description="FAS1" evidence="2">
    <location>
        <begin position="20"/>
        <end position="153"/>
    </location>
</feature>
<reference evidence="3 4" key="1">
    <citation type="submission" date="2024-02" db="EMBL/GenBank/DDBJ databases">
        <title>Chromosome-scale genome assembly of the rough periwinkle Littorina saxatilis.</title>
        <authorList>
            <person name="De Jode A."/>
            <person name="Faria R."/>
            <person name="Formenti G."/>
            <person name="Sims Y."/>
            <person name="Smith T.P."/>
            <person name="Tracey A."/>
            <person name="Wood J.M.D."/>
            <person name="Zagrodzka Z.B."/>
            <person name="Johannesson K."/>
            <person name="Butlin R.K."/>
            <person name="Leder E.H."/>
        </authorList>
    </citation>
    <scope>NUCLEOTIDE SEQUENCE [LARGE SCALE GENOMIC DNA]</scope>
    <source>
        <strain evidence="3">Snail1</strain>
        <tissue evidence="3">Muscle</tissue>
    </source>
</reference>
<dbReference type="PANTHER" id="PTHR10900:SF77">
    <property type="entry name" value="FI19380P1"/>
    <property type="match status" value="1"/>
</dbReference>
<feature type="domain" description="FAS1" evidence="2">
    <location>
        <begin position="157"/>
        <end position="290"/>
    </location>
</feature>
<dbReference type="InterPro" id="IPR000782">
    <property type="entry name" value="FAS1_domain"/>
</dbReference>
<organism evidence="3 4">
    <name type="scientific">Littorina saxatilis</name>
    <dbReference type="NCBI Taxonomy" id="31220"/>
    <lineage>
        <taxon>Eukaryota</taxon>
        <taxon>Metazoa</taxon>
        <taxon>Spiralia</taxon>
        <taxon>Lophotrochozoa</taxon>
        <taxon>Mollusca</taxon>
        <taxon>Gastropoda</taxon>
        <taxon>Caenogastropoda</taxon>
        <taxon>Littorinimorpha</taxon>
        <taxon>Littorinoidea</taxon>
        <taxon>Littorinidae</taxon>
        <taxon>Littorina</taxon>
    </lineage>
</organism>
<dbReference type="AlphaFoldDB" id="A0AAN9GCT5"/>
<dbReference type="InterPro" id="IPR036378">
    <property type="entry name" value="FAS1_dom_sf"/>
</dbReference>
<evidence type="ECO:0000313" key="4">
    <source>
        <dbReference type="Proteomes" id="UP001374579"/>
    </source>
</evidence>
<dbReference type="PANTHER" id="PTHR10900">
    <property type="entry name" value="PERIOSTIN-RELATED"/>
    <property type="match status" value="1"/>
</dbReference>
<feature type="signal peptide" evidence="1">
    <location>
        <begin position="1"/>
        <end position="20"/>
    </location>
</feature>
<feature type="chain" id="PRO_5042886456" description="FAS1 domain-containing protein" evidence="1">
    <location>
        <begin position="21"/>
        <end position="310"/>
    </location>
</feature>
<comment type="caution">
    <text evidence="3">The sequence shown here is derived from an EMBL/GenBank/DDBJ whole genome shotgun (WGS) entry which is preliminary data.</text>
</comment>
<dbReference type="InterPro" id="IPR050904">
    <property type="entry name" value="Adhesion/Biosynth-related"/>
</dbReference>
<dbReference type="EMBL" id="JBAMIC010000010">
    <property type="protein sequence ID" value="KAK7102784.1"/>
    <property type="molecule type" value="Genomic_DNA"/>
</dbReference>
<protein>
    <recommendedName>
        <fullName evidence="2">FAS1 domain-containing protein</fullName>
    </recommendedName>
</protein>
<name>A0AAN9GCT5_9CAEN</name>
<dbReference type="SMART" id="SM00554">
    <property type="entry name" value="FAS1"/>
    <property type="match status" value="2"/>
</dbReference>
<evidence type="ECO:0000313" key="3">
    <source>
        <dbReference type="EMBL" id="KAK7102784.1"/>
    </source>
</evidence>
<dbReference type="PROSITE" id="PS50213">
    <property type="entry name" value="FAS1"/>
    <property type="match status" value="2"/>
</dbReference>
<dbReference type="Proteomes" id="UP001374579">
    <property type="component" value="Unassembled WGS sequence"/>
</dbReference>
<keyword evidence="4" id="KW-1185">Reference proteome</keyword>
<dbReference type="SUPFAM" id="SSF82153">
    <property type="entry name" value="FAS1 domain"/>
    <property type="match status" value="2"/>
</dbReference>
<sequence>MKTVLMIGALIATLSSVVGGLAVVRNVYAEADFRGCDKFLSFVDKAGLTKTLKDPRENLTVFAPTDVAIAQLGSDVVKSLETNATFLKQLVSFHVAKGLQLVSVTGVFSTMAATVARVDVYTAPNVTTISGSEVLLADNAASNGMVHVLKRVMYPLPAGTALTYSSGNSFSMLFLALTKAGVTSLLKAPDLTLFAPTDHAFQRLPAGEFSELLGDIPRLTKVLQNHLVSGVVFSAYLKAKGGDILKTQNGHTLNVTVAGNGAILQVEGATVTSADINVNNGVVHVIDTVLMPSVSYRRYQDNEKPSFRVV</sequence>